<feature type="transmembrane region" description="Helical" evidence="1">
    <location>
        <begin position="137"/>
        <end position="155"/>
    </location>
</feature>
<keyword evidence="1" id="KW-0812">Transmembrane</keyword>
<accession>A0A4Z0QHQ7</accession>
<keyword evidence="4" id="KW-1185">Reference proteome</keyword>
<feature type="transmembrane region" description="Helical" evidence="1">
    <location>
        <begin position="244"/>
        <end position="266"/>
    </location>
</feature>
<feature type="domain" description="DUF6311" evidence="2">
    <location>
        <begin position="25"/>
        <end position="448"/>
    </location>
</feature>
<evidence type="ECO:0000313" key="4">
    <source>
        <dbReference type="Proteomes" id="UP000298471"/>
    </source>
</evidence>
<feature type="transmembrane region" description="Helical" evidence="1">
    <location>
        <begin position="110"/>
        <end position="130"/>
    </location>
</feature>
<dbReference type="InterPro" id="IPR046278">
    <property type="entry name" value="DUF6311"/>
</dbReference>
<name>A0A4Z0QHQ7_9BACT</name>
<feature type="transmembrane region" description="Helical" evidence="1">
    <location>
        <begin position="433"/>
        <end position="450"/>
    </location>
</feature>
<feature type="transmembrane region" description="Helical" evidence="1">
    <location>
        <begin position="15"/>
        <end position="34"/>
    </location>
</feature>
<comment type="caution">
    <text evidence="3">The sequence shown here is derived from an EMBL/GenBank/DDBJ whole genome shotgun (WGS) entry which is preliminary data.</text>
</comment>
<evidence type="ECO:0000256" key="1">
    <source>
        <dbReference type="SAM" id="Phobius"/>
    </source>
</evidence>
<feature type="transmembrane region" description="Helical" evidence="1">
    <location>
        <begin position="407"/>
        <end position="427"/>
    </location>
</feature>
<dbReference type="Proteomes" id="UP000298471">
    <property type="component" value="Unassembled WGS sequence"/>
</dbReference>
<keyword evidence="1" id="KW-1133">Transmembrane helix</keyword>
<sequence>MPLSFLKAPLARKQGFPIGLLAVVVQLLLVVYVFRHLIFHPGDYLIINYYDGIKSYFSIESFLRQPLNTGMVVEGHNFPFGEYMYYTDSTPLLVQLVHVLVQLVPSLQPYGLYLYDLGIISGLVLSSWLLGKILRPANLPAWLFVLVVVGLPWLGPQTWRLRVGHMSLSYTPTILFTIWALQKMYLAWPTRRPSYGALAMLVGGIFVSSYLHFYYLAILGALAGFFFLWWCVQNRLTRQPWLPIAVRGGAALLVALVLTAGSLMVLDGRYNERPVGSSGYGYIDWKLQAGGFFRTYEYNKVHFLIERTLAYPYESMAYLGGFVLYGLLAALLLRLAQRLPVGPERQEPMGRFLLLLLLASLPLVFIAFGETYGVDNDTYTMYNYLNPFYWLHFVTDRVTQFRAVGRFVWPFWWALNLLVVWAVARYWQQTGPAWVRWVVAALACILLLDTRDAMTFYQTGVQVPNLLTDKTQRPEMDQLMQWMDTQKYQAILPVPFYHVGSEGDYTYTIDPDDPHCNHTYQLSLITNLPLMSHKAVRTPPEQAQQLFSIFRPEGPDPALLQRLGTKPVLVFLDTSFYNGQNNYYAEGLKGKASLPTFERGDDFIREHKLKRIRQQGAYSLYEWYPNAPTQ</sequence>
<feature type="transmembrane region" description="Helical" evidence="1">
    <location>
        <begin position="316"/>
        <end position="336"/>
    </location>
</feature>
<dbReference type="AlphaFoldDB" id="A0A4Z0QHQ7"/>
<evidence type="ECO:0000259" key="2">
    <source>
        <dbReference type="Pfam" id="PF19830"/>
    </source>
</evidence>
<feature type="transmembrane region" description="Helical" evidence="1">
    <location>
        <begin position="161"/>
        <end position="181"/>
    </location>
</feature>
<dbReference type="RefSeq" id="WP_135392111.1">
    <property type="nucleotide sequence ID" value="NZ_SRMB01000001.1"/>
</dbReference>
<organism evidence="3 4">
    <name type="scientific">Hymenobacter metallicola</name>
    <dbReference type="NCBI Taxonomy" id="2563114"/>
    <lineage>
        <taxon>Bacteria</taxon>
        <taxon>Pseudomonadati</taxon>
        <taxon>Bacteroidota</taxon>
        <taxon>Cytophagia</taxon>
        <taxon>Cytophagales</taxon>
        <taxon>Hymenobacteraceae</taxon>
        <taxon>Hymenobacter</taxon>
    </lineage>
</organism>
<gene>
    <name evidence="3" type="ORF">E5K02_03490</name>
</gene>
<reference evidence="3 4" key="1">
    <citation type="submission" date="2019-04" db="EMBL/GenBank/DDBJ databases">
        <authorList>
            <person name="Feng G."/>
            <person name="Zhang J."/>
            <person name="Zhu H."/>
        </authorList>
    </citation>
    <scope>NUCLEOTIDE SEQUENCE [LARGE SCALE GENOMIC DNA]</scope>
    <source>
        <strain evidence="3 4">9PBR-1</strain>
    </source>
</reference>
<feature type="transmembrane region" description="Helical" evidence="1">
    <location>
        <begin position="348"/>
        <end position="367"/>
    </location>
</feature>
<feature type="transmembrane region" description="Helical" evidence="1">
    <location>
        <begin position="214"/>
        <end position="232"/>
    </location>
</feature>
<evidence type="ECO:0000313" key="3">
    <source>
        <dbReference type="EMBL" id="TGE28541.1"/>
    </source>
</evidence>
<proteinExistence type="predicted"/>
<dbReference type="OrthoDB" id="611406at2"/>
<keyword evidence="1" id="KW-0472">Membrane</keyword>
<dbReference type="EMBL" id="SRMB01000001">
    <property type="protein sequence ID" value="TGE28541.1"/>
    <property type="molecule type" value="Genomic_DNA"/>
</dbReference>
<dbReference type="Pfam" id="PF19830">
    <property type="entry name" value="DUF6311"/>
    <property type="match status" value="1"/>
</dbReference>
<protein>
    <recommendedName>
        <fullName evidence="2">DUF6311 domain-containing protein</fullName>
    </recommendedName>
</protein>